<dbReference type="InterPro" id="IPR034718">
    <property type="entry name" value="RlpA"/>
</dbReference>
<dbReference type="GO" id="GO:0008932">
    <property type="term" value="F:lytic endotransglycosylase activity"/>
    <property type="evidence" value="ECO:0007669"/>
    <property type="project" value="UniProtKB-UniRule"/>
</dbReference>
<dbReference type="InterPro" id="IPR012997">
    <property type="entry name" value="RplA"/>
</dbReference>
<dbReference type="PROSITE" id="PS51257">
    <property type="entry name" value="PROKAR_LIPOPROTEIN"/>
    <property type="match status" value="1"/>
</dbReference>
<dbReference type="SUPFAM" id="SSF50685">
    <property type="entry name" value="Barwin-like endoglucanases"/>
    <property type="match status" value="1"/>
</dbReference>
<dbReference type="PROSITE" id="PS51724">
    <property type="entry name" value="SPOR"/>
    <property type="match status" value="1"/>
</dbReference>
<dbReference type="InterPro" id="IPR009009">
    <property type="entry name" value="RlpA-like_DPBB"/>
</dbReference>
<feature type="region of interest" description="Disordered" evidence="6">
    <location>
        <begin position="31"/>
        <end position="57"/>
    </location>
</feature>
<dbReference type="Gene3D" id="2.40.40.10">
    <property type="entry name" value="RlpA-like domain"/>
    <property type="match status" value="1"/>
</dbReference>
<comment type="function">
    <text evidence="4">Lytic transglycosylase with a strong preference for naked glycan strands that lack stem peptides.</text>
</comment>
<dbReference type="HAMAP" id="MF_02071">
    <property type="entry name" value="RlpA"/>
    <property type="match status" value="1"/>
</dbReference>
<dbReference type="Gene3D" id="3.30.70.1070">
    <property type="entry name" value="Sporulation related repeat"/>
    <property type="match status" value="1"/>
</dbReference>
<dbReference type="CDD" id="cd22268">
    <property type="entry name" value="DPBB_RlpA-like"/>
    <property type="match status" value="1"/>
</dbReference>
<dbReference type="EMBL" id="JAATJA010000002">
    <property type="protein sequence ID" value="NJB68094.1"/>
    <property type="molecule type" value="Genomic_DNA"/>
</dbReference>
<evidence type="ECO:0000313" key="9">
    <source>
        <dbReference type="EMBL" id="NJB68094.1"/>
    </source>
</evidence>
<dbReference type="InterPro" id="IPR007730">
    <property type="entry name" value="SPOR-like_dom"/>
</dbReference>
<dbReference type="GO" id="GO:0000270">
    <property type="term" value="P:peptidoglycan metabolic process"/>
    <property type="evidence" value="ECO:0007669"/>
    <property type="project" value="UniProtKB-UniRule"/>
</dbReference>
<comment type="caution">
    <text evidence="9">The sequence shown here is derived from an EMBL/GenBank/DDBJ whole genome shotgun (WGS) entry which is preliminary data.</text>
</comment>
<dbReference type="PANTHER" id="PTHR34183:SF1">
    <property type="entry name" value="ENDOLYTIC PEPTIDOGLYCAN TRANSGLYCOSYLASE RLPA"/>
    <property type="match status" value="1"/>
</dbReference>
<dbReference type="InterPro" id="IPR036680">
    <property type="entry name" value="SPOR-like_sf"/>
</dbReference>
<keyword evidence="10" id="KW-1185">Reference proteome</keyword>
<evidence type="ECO:0000256" key="3">
    <source>
        <dbReference type="ARBA" id="ARBA00023316"/>
    </source>
</evidence>
<evidence type="ECO:0000313" key="10">
    <source>
        <dbReference type="Proteomes" id="UP000580856"/>
    </source>
</evidence>
<protein>
    <recommendedName>
        <fullName evidence="4">Probable endolytic peptidoglycan transglycosylase RlpA</fullName>
        <ecNumber evidence="4">4.2.2.-</ecNumber>
    </recommendedName>
</protein>
<evidence type="ECO:0000256" key="4">
    <source>
        <dbReference type="HAMAP-Rule" id="MF_02071"/>
    </source>
</evidence>
<feature type="signal peptide" evidence="7">
    <location>
        <begin position="1"/>
        <end position="22"/>
    </location>
</feature>
<accession>A0A846QSE3</accession>
<dbReference type="Pfam" id="PF05036">
    <property type="entry name" value="SPOR"/>
    <property type="match status" value="1"/>
</dbReference>
<dbReference type="Proteomes" id="UP000580856">
    <property type="component" value="Unassembled WGS sequence"/>
</dbReference>
<dbReference type="NCBIfam" id="TIGR00413">
    <property type="entry name" value="rlpA"/>
    <property type="match status" value="1"/>
</dbReference>
<name>A0A846QSE3_9BACT</name>
<evidence type="ECO:0000256" key="5">
    <source>
        <dbReference type="RuleBase" id="RU003495"/>
    </source>
</evidence>
<reference evidence="9 10" key="1">
    <citation type="submission" date="2020-03" db="EMBL/GenBank/DDBJ databases">
        <title>Genomic Encyclopedia of Type Strains, Phase IV (KMG-IV): sequencing the most valuable type-strain genomes for metagenomic binning, comparative biology and taxonomic classification.</title>
        <authorList>
            <person name="Goeker M."/>
        </authorList>
    </citation>
    <scope>NUCLEOTIDE SEQUENCE [LARGE SCALE GENOMIC DNA]</scope>
    <source>
        <strain evidence="9 10">DSM 24233</strain>
    </source>
</reference>
<keyword evidence="1 7" id="KW-0732">Signal</keyword>
<dbReference type="PANTHER" id="PTHR34183">
    <property type="entry name" value="ENDOLYTIC PEPTIDOGLYCAN TRANSGLYCOSYLASE RLPA"/>
    <property type="match status" value="1"/>
</dbReference>
<dbReference type="GO" id="GO:0042834">
    <property type="term" value="F:peptidoglycan binding"/>
    <property type="evidence" value="ECO:0007669"/>
    <property type="project" value="InterPro"/>
</dbReference>
<evidence type="ECO:0000256" key="6">
    <source>
        <dbReference type="SAM" id="MobiDB-lite"/>
    </source>
</evidence>
<keyword evidence="4 9" id="KW-0449">Lipoprotein</keyword>
<comment type="similarity">
    <text evidence="4 5">Belongs to the RlpA family.</text>
</comment>
<dbReference type="AlphaFoldDB" id="A0A846QSE3"/>
<dbReference type="GO" id="GO:0071555">
    <property type="term" value="P:cell wall organization"/>
    <property type="evidence" value="ECO:0007669"/>
    <property type="project" value="UniProtKB-KW"/>
</dbReference>
<proteinExistence type="inferred from homology"/>
<dbReference type="EC" id="4.2.2.-" evidence="4"/>
<keyword evidence="4" id="KW-0564">Palmitate</keyword>
<evidence type="ECO:0000256" key="1">
    <source>
        <dbReference type="ARBA" id="ARBA00022729"/>
    </source>
</evidence>
<feature type="chain" id="PRO_5033173146" description="Probable endolytic peptidoglycan transglycosylase RlpA" evidence="7">
    <location>
        <begin position="23"/>
        <end position="263"/>
    </location>
</feature>
<organism evidence="9 10">
    <name type="scientific">Desulfobaculum xiamenense</name>
    <dbReference type="NCBI Taxonomy" id="995050"/>
    <lineage>
        <taxon>Bacteria</taxon>
        <taxon>Pseudomonadati</taxon>
        <taxon>Thermodesulfobacteriota</taxon>
        <taxon>Desulfovibrionia</taxon>
        <taxon>Desulfovibrionales</taxon>
        <taxon>Desulfovibrionaceae</taxon>
        <taxon>Desulfobaculum</taxon>
    </lineage>
</organism>
<keyword evidence="4" id="KW-1003">Cell membrane</keyword>
<dbReference type="Pfam" id="PF03330">
    <property type="entry name" value="DPBB_1"/>
    <property type="match status" value="1"/>
</dbReference>
<evidence type="ECO:0000256" key="7">
    <source>
        <dbReference type="SAM" id="SignalP"/>
    </source>
</evidence>
<feature type="domain" description="SPOR" evidence="8">
    <location>
        <begin position="184"/>
        <end position="263"/>
    </location>
</feature>
<keyword evidence="4" id="KW-0472">Membrane</keyword>
<keyword evidence="2 4" id="KW-0456">Lyase</keyword>
<dbReference type="SUPFAM" id="SSF110997">
    <property type="entry name" value="Sporulation related repeat"/>
    <property type="match status" value="1"/>
</dbReference>
<sequence>MSAFRPALVVLCLAACAMLALTGCGKSRIPDASPVPSAPRPAPSVHGHTAGPVPKATFRPYTVDGKRYHPLSSADGYRDSGLASWYGEPFHGRKTSNGETYNMYAMTCAHKILPMNTVVRVTNRNNGKSVVLRVNDRGPFVGTRIVDLSYAGAKQIGVLGPGTAPVTLEAVGMAGDSPRSVSQTMASARYFIQIGSFRNRDNAERLVRELEGRGFAQSRIQQADIDGATFWRVQAGAVAGMDRARQTHARLERQYPGSFLLTD</sequence>
<gene>
    <name evidence="4" type="primary">rlpA</name>
    <name evidence="9" type="ORF">GGQ74_001767</name>
</gene>
<comment type="subcellular location">
    <subcellularLocation>
        <location evidence="4">Cell membrane</location>
        <topology evidence="4">Lipid-anchor</topology>
    </subcellularLocation>
</comment>
<evidence type="ECO:0000259" key="8">
    <source>
        <dbReference type="PROSITE" id="PS51724"/>
    </source>
</evidence>
<evidence type="ECO:0000256" key="2">
    <source>
        <dbReference type="ARBA" id="ARBA00023239"/>
    </source>
</evidence>
<dbReference type="InterPro" id="IPR036908">
    <property type="entry name" value="RlpA-like_sf"/>
</dbReference>
<dbReference type="GO" id="GO:0005886">
    <property type="term" value="C:plasma membrane"/>
    <property type="evidence" value="ECO:0007669"/>
    <property type="project" value="UniProtKB-SubCell"/>
</dbReference>
<keyword evidence="3 4" id="KW-0961">Cell wall biogenesis/degradation</keyword>